<gene>
    <name evidence="1" type="ORF">EGW08_020621</name>
</gene>
<feature type="non-terminal residue" evidence="1">
    <location>
        <position position="1"/>
    </location>
</feature>
<feature type="non-terminal residue" evidence="1">
    <location>
        <position position="262"/>
    </location>
</feature>
<name>A0A433SQT3_ELYCH</name>
<dbReference type="Proteomes" id="UP000271974">
    <property type="component" value="Unassembled WGS sequence"/>
</dbReference>
<dbReference type="EMBL" id="RQTK01001187">
    <property type="protein sequence ID" value="RUS71610.1"/>
    <property type="molecule type" value="Genomic_DNA"/>
</dbReference>
<organism evidence="1 2">
    <name type="scientific">Elysia chlorotica</name>
    <name type="common">Eastern emerald elysia</name>
    <name type="synonym">Sea slug</name>
    <dbReference type="NCBI Taxonomy" id="188477"/>
    <lineage>
        <taxon>Eukaryota</taxon>
        <taxon>Metazoa</taxon>
        <taxon>Spiralia</taxon>
        <taxon>Lophotrochozoa</taxon>
        <taxon>Mollusca</taxon>
        <taxon>Gastropoda</taxon>
        <taxon>Heterobranchia</taxon>
        <taxon>Euthyneura</taxon>
        <taxon>Panpulmonata</taxon>
        <taxon>Sacoglossa</taxon>
        <taxon>Placobranchoidea</taxon>
        <taxon>Plakobranchidae</taxon>
        <taxon>Elysia</taxon>
    </lineage>
</organism>
<evidence type="ECO:0000313" key="1">
    <source>
        <dbReference type="EMBL" id="RUS71610.1"/>
    </source>
</evidence>
<protein>
    <submittedName>
        <fullName evidence="1">Uncharacterized protein</fullName>
    </submittedName>
</protein>
<sequence>SDTLERLINHSLELLRLHEERDKWINFDFGSAILQLMWTDSKESRSFVVEFSVPEFFVTLTVPMEMIQEALKPLPNLQDSFVNIMFYISSRVHYLRDSPKLNQAFVSINAESKSGQHRLKIQPKEKPIIIEYKNLYREKKVLTLPLYVYEEDGKVVDSSCVLFSIPQSSLYNITLNLEFSHNYSYSFAAILAKYPSESINFADIEFKPVGQNTSYFIPQVSSMHKYDYPLSRAMFMFKVPTHAWEDYHPVYHTEQYETATTT</sequence>
<comment type="caution">
    <text evidence="1">The sequence shown here is derived from an EMBL/GenBank/DDBJ whole genome shotgun (WGS) entry which is preliminary data.</text>
</comment>
<evidence type="ECO:0000313" key="2">
    <source>
        <dbReference type="Proteomes" id="UP000271974"/>
    </source>
</evidence>
<reference evidence="1 2" key="1">
    <citation type="submission" date="2019-01" db="EMBL/GenBank/DDBJ databases">
        <title>A draft genome assembly of the solar-powered sea slug Elysia chlorotica.</title>
        <authorList>
            <person name="Cai H."/>
            <person name="Li Q."/>
            <person name="Fang X."/>
            <person name="Li J."/>
            <person name="Curtis N.E."/>
            <person name="Altenburger A."/>
            <person name="Shibata T."/>
            <person name="Feng M."/>
            <person name="Maeda T."/>
            <person name="Schwartz J.A."/>
            <person name="Shigenobu S."/>
            <person name="Lundholm N."/>
            <person name="Nishiyama T."/>
            <person name="Yang H."/>
            <person name="Hasebe M."/>
            <person name="Li S."/>
            <person name="Pierce S.K."/>
            <person name="Wang J."/>
        </authorList>
    </citation>
    <scope>NUCLEOTIDE SEQUENCE [LARGE SCALE GENOMIC DNA]</scope>
    <source>
        <strain evidence="1">EC2010</strain>
        <tissue evidence="1">Whole organism of an adult</tissue>
    </source>
</reference>
<dbReference type="AlphaFoldDB" id="A0A433SQT3"/>
<accession>A0A433SQT3</accession>
<proteinExistence type="predicted"/>
<keyword evidence="2" id="KW-1185">Reference proteome</keyword>